<dbReference type="InterPro" id="IPR053117">
    <property type="entry name" value="DMAC_Protein"/>
</dbReference>
<evidence type="ECO:0000256" key="1">
    <source>
        <dbReference type="SAM" id="Phobius"/>
    </source>
</evidence>
<gene>
    <name evidence="4" type="primary">DMAC1</name>
</gene>
<dbReference type="FunCoup" id="A0A2Y9DFS5">
    <property type="interactions" value="24"/>
</dbReference>
<dbReference type="Pfam" id="PF15055">
    <property type="entry name" value="DMAC1_Dmo2"/>
    <property type="match status" value="1"/>
</dbReference>
<keyword evidence="1" id="KW-0812">Transmembrane</keyword>
<dbReference type="RefSeq" id="XP_004373602.1">
    <property type="nucleotide sequence ID" value="XM_004373545.2"/>
</dbReference>
<evidence type="ECO:0000313" key="4">
    <source>
        <dbReference type="RefSeq" id="XP_004373602.1"/>
    </source>
</evidence>
<dbReference type="KEGG" id="tmu:101357702"/>
<dbReference type="AlphaFoldDB" id="A0A2Y9DFS5"/>
<accession>A0A2Y9DFS5</accession>
<dbReference type="PANTHER" id="PTHR36469:SF1">
    <property type="entry name" value="DISTAL MEMBRANE-ARM ASSEMBLY COMPLEX PROTEIN 1"/>
    <property type="match status" value="1"/>
</dbReference>
<keyword evidence="1" id="KW-1133">Transmembrane helix</keyword>
<organism evidence="3 4">
    <name type="scientific">Trichechus manatus latirostris</name>
    <name type="common">Florida manatee</name>
    <dbReference type="NCBI Taxonomy" id="127582"/>
    <lineage>
        <taxon>Eukaryota</taxon>
        <taxon>Metazoa</taxon>
        <taxon>Chordata</taxon>
        <taxon>Craniata</taxon>
        <taxon>Vertebrata</taxon>
        <taxon>Euteleostomi</taxon>
        <taxon>Mammalia</taxon>
        <taxon>Eutheria</taxon>
        <taxon>Afrotheria</taxon>
        <taxon>Sirenia</taxon>
        <taxon>Trichechidae</taxon>
        <taxon>Trichechus</taxon>
    </lineage>
</organism>
<sequence length="112" mass="11706">MGAFMSQPLDRGEVVAPPEVTAPAKLAPLSASEAPASPARGQRFNSCWSCRVLSGSGLIGAGLYVCSAARRRMKLGYTPNPGSATQMVVGVSIAAWGLIILADPKRKAYRTD</sequence>
<dbReference type="CTD" id="90871"/>
<dbReference type="InterPro" id="IPR028036">
    <property type="entry name" value="DMAC1-like_dom"/>
</dbReference>
<feature type="domain" description="Distal membrane-arm assembly complex protein 1-like" evidence="2">
    <location>
        <begin position="46"/>
        <end position="92"/>
    </location>
</feature>
<evidence type="ECO:0000259" key="2">
    <source>
        <dbReference type="Pfam" id="PF15055"/>
    </source>
</evidence>
<dbReference type="PANTHER" id="PTHR36469">
    <property type="entry name" value="DISTAL MEMBRANE-ARM ASSEMBLY COMPLEX PROTEIN 1"/>
    <property type="match status" value="1"/>
</dbReference>
<proteinExistence type="predicted"/>
<protein>
    <submittedName>
        <fullName evidence="4">Distal membrane-arm assembly complex protein 1</fullName>
    </submittedName>
</protein>
<reference evidence="4" key="1">
    <citation type="submission" date="2025-08" db="UniProtKB">
        <authorList>
            <consortium name="RefSeq"/>
        </authorList>
    </citation>
    <scope>IDENTIFICATION</scope>
</reference>
<name>A0A2Y9DFS5_TRIMA</name>
<keyword evidence="3" id="KW-1185">Reference proteome</keyword>
<dbReference type="GeneID" id="101357702"/>
<evidence type="ECO:0000313" key="3">
    <source>
        <dbReference type="Proteomes" id="UP000248480"/>
    </source>
</evidence>
<feature type="transmembrane region" description="Helical" evidence="1">
    <location>
        <begin position="83"/>
        <end position="102"/>
    </location>
</feature>
<dbReference type="Proteomes" id="UP000248480">
    <property type="component" value="Unplaced"/>
</dbReference>
<dbReference type="InParanoid" id="A0A2Y9DFS5"/>
<dbReference type="OrthoDB" id="6340866at2759"/>
<keyword evidence="1" id="KW-0472">Membrane</keyword>